<dbReference type="OrthoDB" id="8195830at2759"/>
<dbReference type="AlphaFoldDB" id="A0A9P0FNL6"/>
<name>A0A9P0FNL6_BRAAE</name>
<evidence type="ECO:0000313" key="2">
    <source>
        <dbReference type="Proteomes" id="UP001154078"/>
    </source>
</evidence>
<dbReference type="Proteomes" id="UP001154078">
    <property type="component" value="Chromosome 8"/>
</dbReference>
<accession>A0A9P0FNL6</accession>
<reference evidence="1" key="1">
    <citation type="submission" date="2021-12" db="EMBL/GenBank/DDBJ databases">
        <authorList>
            <person name="King R."/>
        </authorList>
    </citation>
    <scope>NUCLEOTIDE SEQUENCE</scope>
</reference>
<dbReference type="EMBL" id="OV121139">
    <property type="protein sequence ID" value="CAH0562895.1"/>
    <property type="molecule type" value="Genomic_DNA"/>
</dbReference>
<proteinExistence type="predicted"/>
<protein>
    <submittedName>
        <fullName evidence="1">Uncharacterized protein</fullName>
    </submittedName>
</protein>
<gene>
    <name evidence="1" type="ORF">MELIAE_LOCUS11910</name>
</gene>
<evidence type="ECO:0000313" key="1">
    <source>
        <dbReference type="EMBL" id="CAH0562895.1"/>
    </source>
</evidence>
<sequence>MYKCSEESQRQTTSNVSLQDTTLQASELYYNLTDSDEEENIVVKIVDENIAVNSKSNTNNKNLNVPKAKKRKGRSVAEITNLKTEIKQIDIVLVDVSAAINNLNSNKKEYTDDRYKLFSRYMASELKNIGEPHCDGGVSGDNHKLQKRIKI</sequence>
<organism evidence="1 2">
    <name type="scientific">Brassicogethes aeneus</name>
    <name type="common">Rape pollen beetle</name>
    <name type="synonym">Meligethes aeneus</name>
    <dbReference type="NCBI Taxonomy" id="1431903"/>
    <lineage>
        <taxon>Eukaryota</taxon>
        <taxon>Metazoa</taxon>
        <taxon>Ecdysozoa</taxon>
        <taxon>Arthropoda</taxon>
        <taxon>Hexapoda</taxon>
        <taxon>Insecta</taxon>
        <taxon>Pterygota</taxon>
        <taxon>Neoptera</taxon>
        <taxon>Endopterygota</taxon>
        <taxon>Coleoptera</taxon>
        <taxon>Polyphaga</taxon>
        <taxon>Cucujiformia</taxon>
        <taxon>Nitidulidae</taxon>
        <taxon>Meligethinae</taxon>
        <taxon>Brassicogethes</taxon>
    </lineage>
</organism>
<keyword evidence="2" id="KW-1185">Reference proteome</keyword>